<dbReference type="CDD" id="cd00693">
    <property type="entry name" value="secretory_peroxidase"/>
    <property type="match status" value="1"/>
</dbReference>
<dbReference type="PANTHER" id="PTHR31388">
    <property type="entry name" value="PEROXIDASE 72-RELATED"/>
    <property type="match status" value="1"/>
</dbReference>
<evidence type="ECO:0000256" key="9">
    <source>
        <dbReference type="ARBA" id="ARBA00023002"/>
    </source>
</evidence>
<feature type="binding site" evidence="16">
    <location>
        <position position="253"/>
    </location>
    <ligand>
        <name>Ca(2+)</name>
        <dbReference type="ChEBI" id="CHEBI:29108"/>
        <label>2</label>
    </ligand>
</feature>
<evidence type="ECO:0000256" key="14">
    <source>
        <dbReference type="PIRSR" id="PIRSR600823-1"/>
    </source>
</evidence>
<feature type="signal peptide" evidence="19">
    <location>
        <begin position="1"/>
        <end position="18"/>
    </location>
</feature>
<feature type="binding site" evidence="16">
    <location>
        <position position="76"/>
    </location>
    <ligand>
        <name>Ca(2+)</name>
        <dbReference type="ChEBI" id="CHEBI:29108"/>
        <label>1</label>
    </ligand>
</feature>
<evidence type="ECO:0000256" key="17">
    <source>
        <dbReference type="PIRSR" id="PIRSR600823-4"/>
    </source>
</evidence>
<feature type="domain" description="Plant heme peroxidase family profile" evidence="20">
    <location>
        <begin position="25"/>
        <end position="327"/>
    </location>
</feature>
<dbReference type="InterPro" id="IPR019794">
    <property type="entry name" value="Peroxidases_AS"/>
</dbReference>
<dbReference type="AlphaFoldDB" id="V7BNG4"/>
<evidence type="ECO:0000256" key="6">
    <source>
        <dbReference type="ARBA" id="ARBA00022617"/>
    </source>
</evidence>
<evidence type="ECO:0000256" key="15">
    <source>
        <dbReference type="PIRSR" id="PIRSR600823-2"/>
    </source>
</evidence>
<feature type="disulfide bond" evidence="18">
    <location>
        <begin position="68"/>
        <end position="73"/>
    </location>
</feature>
<evidence type="ECO:0000256" key="2">
    <source>
        <dbReference type="ARBA" id="ARBA00002322"/>
    </source>
</evidence>
<dbReference type="GO" id="GO:0006979">
    <property type="term" value="P:response to oxidative stress"/>
    <property type="evidence" value="ECO:0007669"/>
    <property type="project" value="UniProtKB-UniRule"/>
</dbReference>
<comment type="catalytic activity">
    <reaction evidence="1 19">
        <text>2 a phenolic donor + H2O2 = 2 a phenolic radical donor + 2 H2O</text>
        <dbReference type="Rhea" id="RHEA:56136"/>
        <dbReference type="ChEBI" id="CHEBI:15377"/>
        <dbReference type="ChEBI" id="CHEBI:16240"/>
        <dbReference type="ChEBI" id="CHEBI:139520"/>
        <dbReference type="ChEBI" id="CHEBI:139521"/>
        <dbReference type="EC" id="1.11.1.7"/>
    </reaction>
</comment>
<dbReference type="InterPro" id="IPR033905">
    <property type="entry name" value="Secretory_peroxidase"/>
</dbReference>
<feature type="binding site" evidence="16">
    <location>
        <position position="72"/>
    </location>
    <ligand>
        <name>Ca(2+)</name>
        <dbReference type="ChEBI" id="CHEBI:29108"/>
        <label>1</label>
    </ligand>
</feature>
<keyword evidence="10 16" id="KW-0408">Iron</keyword>
<dbReference type="PANTHER" id="PTHR31388:SF270">
    <property type="entry name" value="PEROXIDASE 22-RELATED"/>
    <property type="match status" value="1"/>
</dbReference>
<keyword evidence="11 18" id="KW-1015">Disulfide bond</keyword>
<feature type="binding site" description="axial binding residue" evidence="16">
    <location>
        <position position="193"/>
    </location>
    <ligand>
        <name>heme b</name>
        <dbReference type="ChEBI" id="CHEBI:60344"/>
    </ligand>
    <ligandPart>
        <name>Fe</name>
        <dbReference type="ChEBI" id="CHEBI:18248"/>
    </ligandPart>
</feature>
<evidence type="ECO:0000256" key="8">
    <source>
        <dbReference type="ARBA" id="ARBA00022837"/>
    </source>
</evidence>
<protein>
    <recommendedName>
        <fullName evidence="4 19">Peroxidase</fullName>
        <ecNumber evidence="4 19">1.11.1.7</ecNumber>
    </recommendedName>
</protein>
<dbReference type="PROSITE" id="PS50873">
    <property type="entry name" value="PEROXIDASE_4"/>
    <property type="match status" value="1"/>
</dbReference>
<feature type="disulfide bond" evidence="18">
    <location>
        <begin position="35"/>
        <end position="115"/>
    </location>
</feature>
<comment type="similarity">
    <text evidence="19">Belongs to the peroxidase family. Classical plant (class III) peroxidase subfamily.</text>
</comment>
<dbReference type="OrthoDB" id="2113341at2759"/>
<dbReference type="FunFam" id="1.10.520.10:FF:000009">
    <property type="entry name" value="Peroxidase"/>
    <property type="match status" value="1"/>
</dbReference>
<evidence type="ECO:0000256" key="11">
    <source>
        <dbReference type="ARBA" id="ARBA00023157"/>
    </source>
</evidence>
<comment type="function">
    <text evidence="2">Removal of H(2)O(2), oxidation of toxic reductants, biosynthesis and degradation of lignin, suberization, auxin catabolism, response to environmental stresses such as wounding, pathogen attack and oxidative stress. These functions might be dependent on each isozyme/isoform in each plant tissue.</text>
</comment>
<evidence type="ECO:0000256" key="12">
    <source>
        <dbReference type="ARBA" id="ARBA00023180"/>
    </source>
</evidence>
<evidence type="ECO:0000256" key="3">
    <source>
        <dbReference type="ARBA" id="ARBA00006873"/>
    </source>
</evidence>
<feature type="site" description="Transition state stabilizer" evidence="17">
    <location>
        <position position="62"/>
    </location>
</feature>
<dbReference type="EC" id="1.11.1.7" evidence="4 19"/>
<evidence type="ECO:0000313" key="22">
    <source>
        <dbReference type="Proteomes" id="UP000000226"/>
    </source>
</evidence>
<evidence type="ECO:0000259" key="20">
    <source>
        <dbReference type="PROSITE" id="PS50873"/>
    </source>
</evidence>
<evidence type="ECO:0000256" key="1">
    <source>
        <dbReference type="ARBA" id="ARBA00000189"/>
    </source>
</evidence>
<evidence type="ECO:0000256" key="18">
    <source>
        <dbReference type="PIRSR" id="PIRSR600823-5"/>
    </source>
</evidence>
<dbReference type="Gene3D" id="1.10.520.10">
    <property type="match status" value="1"/>
</dbReference>
<dbReference type="Proteomes" id="UP000000226">
    <property type="component" value="Chromosome 6"/>
</dbReference>
<evidence type="ECO:0000256" key="4">
    <source>
        <dbReference type="ARBA" id="ARBA00012313"/>
    </source>
</evidence>
<feature type="disulfide bond" evidence="18">
    <location>
        <begin position="200"/>
        <end position="232"/>
    </location>
</feature>
<dbReference type="InterPro" id="IPR000823">
    <property type="entry name" value="Peroxidase_pln"/>
</dbReference>
<keyword evidence="19" id="KW-0732">Signal</keyword>
<dbReference type="GO" id="GO:0140825">
    <property type="term" value="F:lactoperoxidase activity"/>
    <property type="evidence" value="ECO:0007669"/>
    <property type="project" value="UniProtKB-EC"/>
</dbReference>
<evidence type="ECO:0000256" key="10">
    <source>
        <dbReference type="ARBA" id="ARBA00023004"/>
    </source>
</evidence>
<dbReference type="Gene3D" id="1.10.420.10">
    <property type="entry name" value="Peroxidase, domain 2"/>
    <property type="match status" value="1"/>
</dbReference>
<proteinExistence type="inferred from homology"/>
<dbReference type="PROSITE" id="PS00435">
    <property type="entry name" value="PEROXIDASE_1"/>
    <property type="match status" value="1"/>
</dbReference>
<dbReference type="SMR" id="V7BNG4"/>
<organism evidence="21 22">
    <name type="scientific">Phaseolus vulgaris</name>
    <name type="common">Kidney bean</name>
    <name type="synonym">French bean</name>
    <dbReference type="NCBI Taxonomy" id="3885"/>
    <lineage>
        <taxon>Eukaryota</taxon>
        <taxon>Viridiplantae</taxon>
        <taxon>Streptophyta</taxon>
        <taxon>Embryophyta</taxon>
        <taxon>Tracheophyta</taxon>
        <taxon>Spermatophyta</taxon>
        <taxon>Magnoliopsida</taxon>
        <taxon>eudicotyledons</taxon>
        <taxon>Gunneridae</taxon>
        <taxon>Pentapetalae</taxon>
        <taxon>rosids</taxon>
        <taxon>fabids</taxon>
        <taxon>Fabales</taxon>
        <taxon>Fabaceae</taxon>
        <taxon>Papilionoideae</taxon>
        <taxon>50 kb inversion clade</taxon>
        <taxon>NPAAA clade</taxon>
        <taxon>indigoferoid/millettioid clade</taxon>
        <taxon>Phaseoleae</taxon>
        <taxon>Phaseolus</taxon>
    </lineage>
</organism>
<dbReference type="Pfam" id="PF00141">
    <property type="entry name" value="peroxidase"/>
    <property type="match status" value="1"/>
</dbReference>
<dbReference type="GO" id="GO:0005576">
    <property type="term" value="C:extracellular region"/>
    <property type="evidence" value="ECO:0007669"/>
    <property type="project" value="UniProtKB-SubCell"/>
</dbReference>
<keyword evidence="5 19" id="KW-0575">Peroxidase</keyword>
<keyword evidence="7 16" id="KW-0479">Metal-binding</keyword>
<evidence type="ECO:0000256" key="13">
    <source>
        <dbReference type="ARBA" id="ARBA00023324"/>
    </source>
</evidence>
<evidence type="ECO:0000256" key="5">
    <source>
        <dbReference type="ARBA" id="ARBA00022559"/>
    </source>
</evidence>
<comment type="subcellular location">
    <subcellularLocation>
        <location evidence="19">Secreted</location>
    </subcellularLocation>
</comment>
<comment type="cofactor">
    <cofactor evidence="16 19">
        <name>Ca(2+)</name>
        <dbReference type="ChEBI" id="CHEBI:29108"/>
    </cofactor>
    <text evidence="16 19">Binds 2 calcium ions per subunit.</text>
</comment>
<dbReference type="eggNOG" id="ENOG502QVXS">
    <property type="taxonomic scope" value="Eukaryota"/>
</dbReference>
<feature type="binding site" evidence="16">
    <location>
        <position position="88"/>
    </location>
    <ligand>
        <name>Ca(2+)</name>
        <dbReference type="ChEBI" id="CHEBI:29108"/>
        <label>1</label>
    </ligand>
</feature>
<feature type="binding site" evidence="16">
    <location>
        <position position="74"/>
    </location>
    <ligand>
        <name>Ca(2+)</name>
        <dbReference type="ChEBI" id="CHEBI:29108"/>
        <label>1</label>
    </ligand>
</feature>
<feature type="binding site" evidence="15">
    <location>
        <position position="163"/>
    </location>
    <ligand>
        <name>substrate</name>
    </ligand>
</feature>
<keyword evidence="13 19" id="KW-0376">Hydrogen peroxide</keyword>
<gene>
    <name evidence="21" type="ORF">PHAVU_006G130100g</name>
</gene>
<evidence type="ECO:0000256" key="19">
    <source>
        <dbReference type="RuleBase" id="RU362060"/>
    </source>
</evidence>
<dbReference type="GO" id="GO:0020037">
    <property type="term" value="F:heme binding"/>
    <property type="evidence" value="ECO:0007669"/>
    <property type="project" value="UniProtKB-UniRule"/>
</dbReference>
<dbReference type="SUPFAM" id="SSF48113">
    <property type="entry name" value="Heme-dependent peroxidases"/>
    <property type="match status" value="1"/>
</dbReference>
<keyword evidence="19" id="KW-0964">Secreted</keyword>
<name>V7BNG4_PHAVU</name>
<feature type="chain" id="PRO_5005149027" description="Peroxidase" evidence="19">
    <location>
        <begin position="19"/>
        <end position="350"/>
    </location>
</feature>
<comment type="cofactor">
    <cofactor evidence="16 19">
        <name>heme b</name>
        <dbReference type="ChEBI" id="CHEBI:60344"/>
    </cofactor>
    <text evidence="16 19">Binds 1 heme b (iron(II)-protoporphyrin IX) group per subunit.</text>
</comment>
<dbReference type="STRING" id="3885.V7BNG4"/>
<keyword evidence="6 19" id="KW-0349">Heme</keyword>
<dbReference type="InterPro" id="IPR019793">
    <property type="entry name" value="Peroxidases_heam-ligand_BS"/>
</dbReference>
<keyword evidence="8 16" id="KW-0106">Calcium</keyword>
<dbReference type="GO" id="GO:0042744">
    <property type="term" value="P:hydrogen peroxide catabolic process"/>
    <property type="evidence" value="ECO:0007669"/>
    <property type="project" value="UniProtKB-KW"/>
</dbReference>
<evidence type="ECO:0000256" key="16">
    <source>
        <dbReference type="PIRSR" id="PIRSR600823-3"/>
    </source>
</evidence>
<evidence type="ECO:0000313" key="21">
    <source>
        <dbReference type="EMBL" id="ESW19497.1"/>
    </source>
</evidence>
<feature type="binding site" evidence="16">
    <location>
        <position position="248"/>
    </location>
    <ligand>
        <name>Ca(2+)</name>
        <dbReference type="ChEBI" id="CHEBI:29108"/>
        <label>2</label>
    </ligand>
</feature>
<keyword evidence="22" id="KW-1185">Reference proteome</keyword>
<keyword evidence="9 19" id="KW-0560">Oxidoreductase</keyword>
<feature type="active site" description="Proton acceptor" evidence="14">
    <location>
        <position position="66"/>
    </location>
</feature>
<feature type="binding site" evidence="16">
    <location>
        <position position="194"/>
    </location>
    <ligand>
        <name>Ca(2+)</name>
        <dbReference type="ChEBI" id="CHEBI:29108"/>
        <label>2</label>
    </ligand>
</feature>
<dbReference type="InterPro" id="IPR002016">
    <property type="entry name" value="Haem_peroxidase"/>
</dbReference>
<dbReference type="PROSITE" id="PS00436">
    <property type="entry name" value="PEROXIDASE_2"/>
    <property type="match status" value="1"/>
</dbReference>
<dbReference type="OMA" id="CPPIFNI"/>
<dbReference type="EMBL" id="CM002293">
    <property type="protein sequence ID" value="ESW19497.1"/>
    <property type="molecule type" value="Genomic_DNA"/>
</dbReference>
<reference evidence="22" key="1">
    <citation type="journal article" date="2014" name="Nat. Genet.">
        <title>A reference genome for common bean and genome-wide analysis of dual domestications.</title>
        <authorList>
            <person name="Schmutz J."/>
            <person name="McClean P.E."/>
            <person name="Mamidi S."/>
            <person name="Wu G.A."/>
            <person name="Cannon S.B."/>
            <person name="Grimwood J."/>
            <person name="Jenkins J."/>
            <person name="Shu S."/>
            <person name="Song Q."/>
            <person name="Chavarro C."/>
            <person name="Torres-Torres M."/>
            <person name="Geffroy V."/>
            <person name="Moghaddam S.M."/>
            <person name="Gao D."/>
            <person name="Abernathy B."/>
            <person name="Barry K."/>
            <person name="Blair M."/>
            <person name="Brick M.A."/>
            <person name="Chovatia M."/>
            <person name="Gepts P."/>
            <person name="Goodstein D.M."/>
            <person name="Gonzales M."/>
            <person name="Hellsten U."/>
            <person name="Hyten D.L."/>
            <person name="Jia G."/>
            <person name="Kelly J.D."/>
            <person name="Kudrna D."/>
            <person name="Lee R."/>
            <person name="Richard M.M."/>
            <person name="Miklas P.N."/>
            <person name="Osorno J.M."/>
            <person name="Rodrigues J."/>
            <person name="Thareau V."/>
            <person name="Urrea C.A."/>
            <person name="Wang M."/>
            <person name="Yu Y."/>
            <person name="Zhang M."/>
            <person name="Wing R.A."/>
            <person name="Cregan P.B."/>
            <person name="Rokhsar D.S."/>
            <person name="Jackson S.A."/>
        </authorList>
    </citation>
    <scope>NUCLEOTIDE SEQUENCE [LARGE SCALE GENOMIC DNA]</scope>
    <source>
        <strain evidence="22">cv. G19833</strain>
    </source>
</reference>
<feature type="binding site" evidence="16">
    <location>
        <position position="70"/>
    </location>
    <ligand>
        <name>Ca(2+)</name>
        <dbReference type="ChEBI" id="CHEBI:29108"/>
        <label>1</label>
    </ligand>
</feature>
<dbReference type="FunFam" id="1.10.420.10:FF:000001">
    <property type="entry name" value="Peroxidase"/>
    <property type="match status" value="1"/>
</dbReference>
<evidence type="ECO:0000256" key="7">
    <source>
        <dbReference type="ARBA" id="ARBA00022723"/>
    </source>
</evidence>
<dbReference type="GO" id="GO:0046872">
    <property type="term" value="F:metal ion binding"/>
    <property type="evidence" value="ECO:0007669"/>
    <property type="project" value="UniProtKB-UniRule"/>
</dbReference>
<sequence>MGCMRMVVVAVAVLCTLGFPVSCADLSTTYYDITCPLLYSIVYGVINNAYLTDPLIGASLIRLHFHDCFVQGCDASVLLKNSATIESEQDAIPNINSIRGLDVVNNIKTAVENSCPETVSCADILAIAAEVGSVLGGGPSWSVLLGRRDSLTANRSLANLNLPAPSSTLDQLQQSFAVQGLNTTDLVALSGAHTFGRAHCSLFSNRLHNFNDTESPDPTLNSTYLATLSEICPLDATEDNLANLDLTTPDKFDNKYYSNLQNHNGLLQSDKELFSTSGADTIHLVNSFSSDQSVFFDNFAVSMTKMGSISVLTGDEGEIRLQCNLVNEDSSGLVGVASKDRKEKVVAKSK</sequence>
<dbReference type="PRINTS" id="PR00458">
    <property type="entry name" value="PEROXIDASE"/>
</dbReference>
<feature type="binding site" evidence="16">
    <location>
        <position position="245"/>
    </location>
    <ligand>
        <name>Ca(2+)</name>
        <dbReference type="ChEBI" id="CHEBI:29108"/>
        <label>2</label>
    </ligand>
</feature>
<comment type="similarity">
    <text evidence="3">Belongs to the peroxidase family. Ascorbate peroxidase subfamily.</text>
</comment>
<dbReference type="Gramene" id="ESW19497">
    <property type="protein sequence ID" value="ESW19497"/>
    <property type="gene ID" value="PHAVU_006G130100g"/>
</dbReference>
<keyword evidence="12" id="KW-0325">Glycoprotein</keyword>
<accession>V7BNG4</accession>
<dbReference type="PRINTS" id="PR00461">
    <property type="entry name" value="PLPEROXIDASE"/>
</dbReference>
<dbReference type="InterPro" id="IPR010255">
    <property type="entry name" value="Haem_peroxidase_sf"/>
</dbReference>
<feature type="binding site" evidence="16">
    <location>
        <position position="67"/>
    </location>
    <ligand>
        <name>Ca(2+)</name>
        <dbReference type="ChEBI" id="CHEBI:29108"/>
        <label>1</label>
    </ligand>
</feature>
<feature type="disulfide bond" evidence="18">
    <location>
        <begin position="121"/>
        <end position="323"/>
    </location>
</feature>